<name>A0A096P7X0_OSTTA</name>
<dbReference type="Proteomes" id="UP000009170">
    <property type="component" value="Unassembled WGS sequence"/>
</dbReference>
<keyword evidence="3" id="KW-1185">Reference proteome</keyword>
<comment type="caution">
    <text evidence="2">The sequence shown here is derived from an EMBL/GenBank/DDBJ whole genome shotgun (WGS) entry which is preliminary data.</text>
</comment>
<proteinExistence type="predicted"/>
<dbReference type="EMBL" id="CAID01000003">
    <property type="protein sequence ID" value="CEF97065.1"/>
    <property type="molecule type" value="Genomic_DNA"/>
</dbReference>
<evidence type="ECO:0000313" key="3">
    <source>
        <dbReference type="Proteomes" id="UP000009170"/>
    </source>
</evidence>
<feature type="compositionally biased region" description="Basic and acidic residues" evidence="1">
    <location>
        <begin position="323"/>
        <end position="336"/>
    </location>
</feature>
<reference evidence="2 3" key="2">
    <citation type="journal article" date="2014" name="BMC Genomics">
        <title>An improved genome of the model marine alga Ostreococcus tauri unfolds by assessing Illumina de novo assemblies.</title>
        <authorList>
            <person name="Blanc-Mathieu R."/>
            <person name="Verhelst B."/>
            <person name="Derelle E."/>
            <person name="Rombauts S."/>
            <person name="Bouget F.Y."/>
            <person name="Carre I."/>
            <person name="Chateau A."/>
            <person name="Eyre-Walker A."/>
            <person name="Grimsley N."/>
            <person name="Moreau H."/>
            <person name="Piegu B."/>
            <person name="Rivals E."/>
            <person name="Schackwitz W."/>
            <person name="Van de Peer Y."/>
            <person name="Piganeau G."/>
        </authorList>
    </citation>
    <scope>NUCLEOTIDE SEQUENCE [LARGE SCALE GENOMIC DNA]</scope>
    <source>
        <strain evidence="3">OTTH 0595 / CCAP 157/2 / RCC745</strain>
    </source>
</reference>
<protein>
    <submittedName>
        <fullName evidence="2">Unnamed product</fullName>
    </submittedName>
</protein>
<accession>A0A096P7X0</accession>
<feature type="region of interest" description="Disordered" evidence="1">
    <location>
        <begin position="1"/>
        <end position="21"/>
    </location>
</feature>
<gene>
    <name evidence="2" type="ORF">OT_ostta03g01740</name>
</gene>
<dbReference type="KEGG" id="ota:OT_ostta03g01740"/>
<dbReference type="GeneID" id="34945669"/>
<dbReference type="InParanoid" id="A0A096P7X0"/>
<organism evidence="2 3">
    <name type="scientific">Ostreococcus tauri</name>
    <name type="common">Marine green alga</name>
    <dbReference type="NCBI Taxonomy" id="70448"/>
    <lineage>
        <taxon>Eukaryota</taxon>
        <taxon>Viridiplantae</taxon>
        <taxon>Chlorophyta</taxon>
        <taxon>Mamiellophyceae</taxon>
        <taxon>Mamiellales</taxon>
        <taxon>Bathycoccaceae</taxon>
        <taxon>Ostreococcus</taxon>
    </lineage>
</organism>
<sequence>MPPPASGRLLPSQPTENRYDRSMRARFRLDIAPRSMRTTVGDRSSARAPNATRTLAERVCRPAHSSAPTKTTSRRSCSSVRSRSLGTIVGNIVIGGIVIAGYMSSGETYLQRRREGWLTPEEGGDEDGEDADDVALRWNVASIVACIPLLAPLAWILPEISVGSWDGDERRGAIEKNDAYAFAVAYWVAFGLHNFDITDPFIWGTTLLCAAHIQLEKTNTLLVNPYGPAGARSPDDEDALSAISKKLEAVTKSTAGKAEPAKNSVEAAAKIGRAIGKAGVVAKALGEGISEGKVEAEIQRESLVMSEELTRQAEALTEELGEWDGRLEGSKGLTED</sequence>
<reference evidence="3" key="1">
    <citation type="journal article" date="2006" name="Proc. Natl. Acad. Sci. U.S.A.">
        <title>Genome analysis of the smallest free-living eukaryote Ostreococcus tauri unveils many unique features.</title>
        <authorList>
            <person name="Derelle E."/>
            <person name="Ferraz C."/>
            <person name="Rombauts S."/>
            <person name="Rouze P."/>
            <person name="Worden A.Z."/>
            <person name="Robbens S."/>
            <person name="Partensky F."/>
            <person name="Degroeve S."/>
            <person name="Echeynie S."/>
            <person name="Cooke R."/>
            <person name="Saeys Y."/>
            <person name="Wuyts J."/>
            <person name="Jabbari K."/>
            <person name="Bowler C."/>
            <person name="Panaud O."/>
            <person name="Piegu B."/>
            <person name="Ball S.G."/>
            <person name="Ral J.-P."/>
            <person name="Bouget F.-Y."/>
            <person name="Piganeau G."/>
            <person name="De Baets B."/>
            <person name="Picard A."/>
            <person name="Delseny M."/>
            <person name="Demaille J."/>
            <person name="Van de Peer Y."/>
            <person name="Moreau H."/>
        </authorList>
    </citation>
    <scope>NUCLEOTIDE SEQUENCE [LARGE SCALE GENOMIC DNA]</scope>
    <source>
        <strain evidence="3">OTTH 0595 / CCAP 157/2 / RCC745</strain>
    </source>
</reference>
<dbReference type="AlphaFoldDB" id="A0A096P7X0"/>
<dbReference type="RefSeq" id="XP_022838467.1">
    <property type="nucleotide sequence ID" value="XM_022984734.1"/>
</dbReference>
<feature type="region of interest" description="Disordered" evidence="1">
    <location>
        <begin position="315"/>
        <end position="336"/>
    </location>
</feature>
<evidence type="ECO:0000256" key="1">
    <source>
        <dbReference type="SAM" id="MobiDB-lite"/>
    </source>
</evidence>
<evidence type="ECO:0000313" key="2">
    <source>
        <dbReference type="EMBL" id="CEF97065.1"/>
    </source>
</evidence>
<feature type="region of interest" description="Disordered" evidence="1">
    <location>
        <begin position="59"/>
        <end position="78"/>
    </location>
</feature>